<keyword evidence="2" id="KW-1185">Reference proteome</keyword>
<proteinExistence type="predicted"/>
<dbReference type="EMBL" id="CAKOGK010000112">
    <property type="protein sequence ID" value="CAH2079966.1"/>
    <property type="molecule type" value="Genomic_DNA"/>
</dbReference>
<feature type="non-terminal residue" evidence="1">
    <location>
        <position position="207"/>
    </location>
</feature>
<protein>
    <recommendedName>
        <fullName evidence="3">Endonuclease/exonuclease/phosphatase domain-containing protein</fullName>
    </recommendedName>
</protein>
<dbReference type="Proteomes" id="UP000837857">
    <property type="component" value="Unassembled WGS sequence"/>
</dbReference>
<organism evidence="1 2">
    <name type="scientific">Iphiclides podalirius</name>
    <name type="common">scarce swallowtail</name>
    <dbReference type="NCBI Taxonomy" id="110791"/>
    <lineage>
        <taxon>Eukaryota</taxon>
        <taxon>Metazoa</taxon>
        <taxon>Ecdysozoa</taxon>
        <taxon>Arthropoda</taxon>
        <taxon>Hexapoda</taxon>
        <taxon>Insecta</taxon>
        <taxon>Pterygota</taxon>
        <taxon>Neoptera</taxon>
        <taxon>Endopterygota</taxon>
        <taxon>Lepidoptera</taxon>
        <taxon>Glossata</taxon>
        <taxon>Ditrysia</taxon>
        <taxon>Papilionoidea</taxon>
        <taxon>Papilionidae</taxon>
        <taxon>Papilioninae</taxon>
        <taxon>Iphiclides</taxon>
    </lineage>
</organism>
<comment type="caution">
    <text evidence="1">The sequence shown here is derived from an EMBL/GenBank/DDBJ whole genome shotgun (WGS) entry which is preliminary data.</text>
</comment>
<dbReference type="InterPro" id="IPR036691">
    <property type="entry name" value="Endo/exonu/phosph_ase_sf"/>
</dbReference>
<evidence type="ECO:0000313" key="1">
    <source>
        <dbReference type="EMBL" id="CAH2079966.1"/>
    </source>
</evidence>
<reference evidence="1" key="1">
    <citation type="submission" date="2022-03" db="EMBL/GenBank/DDBJ databases">
        <authorList>
            <person name="Martin H S."/>
        </authorList>
    </citation>
    <scope>NUCLEOTIDE SEQUENCE [LARGE SCALE GENOMIC DNA]</scope>
</reference>
<name>A0ABN8J9R6_9NEOP</name>
<evidence type="ECO:0000313" key="2">
    <source>
        <dbReference type="Proteomes" id="UP000837857"/>
    </source>
</evidence>
<gene>
    <name evidence="1" type="ORF">IPOD504_LOCUS17740</name>
</gene>
<accession>A0ABN8J9R6</accession>
<dbReference type="SUPFAM" id="SSF56219">
    <property type="entry name" value="DNase I-like"/>
    <property type="match status" value="1"/>
</dbReference>
<dbReference type="Gene3D" id="3.60.10.10">
    <property type="entry name" value="Endonuclease/exonuclease/phosphatase"/>
    <property type="match status" value="1"/>
</dbReference>
<evidence type="ECO:0008006" key="3">
    <source>
        <dbReference type="Google" id="ProtNLM"/>
    </source>
</evidence>
<sequence>MVPNRQLRIGQLNLGGSEVATLELPHIARELNLDLVMIQEQYPPAAAELHVIQTGEKPKAAIYVHNRLAGVAVAHELSNRKPKRDAGYEWWNSKLETARKRTFKLRTVWQKSKRSGGLKEIMAGDAYRAARREYRNLMGVEQSNHFRQVAESGNTDLWGQAYRVASGRIHPPANIINATKYIERRVARPLRHLPEDYRPCCGDSYHG</sequence>